<dbReference type="PANTHER" id="PTHR42693">
    <property type="entry name" value="ARYLSULFATASE FAMILY MEMBER"/>
    <property type="match status" value="1"/>
</dbReference>
<dbReference type="InterPro" id="IPR050738">
    <property type="entry name" value="Sulfatase"/>
</dbReference>
<reference evidence="7 8" key="1">
    <citation type="submission" date="2017-10" db="EMBL/GenBank/DDBJ databases">
        <title>The draft genome sequence of Lewinella nigricans NBRC 102662.</title>
        <authorList>
            <person name="Wang K."/>
        </authorList>
    </citation>
    <scope>NUCLEOTIDE SEQUENCE [LARGE SCALE GENOMIC DNA]</scope>
    <source>
        <strain evidence="7 8">NBRC 102662</strain>
    </source>
</reference>
<proteinExistence type="inferred from homology"/>
<dbReference type="AlphaFoldDB" id="A0A2D0NIT8"/>
<dbReference type="OrthoDB" id="9764377at2"/>
<evidence type="ECO:0000259" key="6">
    <source>
        <dbReference type="Pfam" id="PF00884"/>
    </source>
</evidence>
<dbReference type="PROSITE" id="PS51257">
    <property type="entry name" value="PROKAR_LIPOPROTEIN"/>
    <property type="match status" value="1"/>
</dbReference>
<dbReference type="PROSITE" id="PS00149">
    <property type="entry name" value="SULFATASE_2"/>
    <property type="match status" value="1"/>
</dbReference>
<dbReference type="InterPro" id="IPR000917">
    <property type="entry name" value="Sulfatase_N"/>
</dbReference>
<dbReference type="InterPro" id="IPR017850">
    <property type="entry name" value="Alkaline_phosphatase_core_sf"/>
</dbReference>
<feature type="chain" id="PRO_5012338729" evidence="5">
    <location>
        <begin position="22"/>
        <end position="508"/>
    </location>
</feature>
<gene>
    <name evidence="7" type="ORF">CRP01_01955</name>
</gene>
<dbReference type="PROSITE" id="PS00523">
    <property type="entry name" value="SULFATASE_1"/>
    <property type="match status" value="1"/>
</dbReference>
<evidence type="ECO:0000256" key="2">
    <source>
        <dbReference type="ARBA" id="ARBA00022723"/>
    </source>
</evidence>
<dbReference type="CDD" id="cd16143">
    <property type="entry name" value="ARS_like"/>
    <property type="match status" value="1"/>
</dbReference>
<evidence type="ECO:0000256" key="5">
    <source>
        <dbReference type="SAM" id="SignalP"/>
    </source>
</evidence>
<accession>A0A2D0NIT8</accession>
<dbReference type="InterPro" id="IPR024607">
    <property type="entry name" value="Sulfatase_CS"/>
</dbReference>
<dbReference type="Proteomes" id="UP000223913">
    <property type="component" value="Unassembled WGS sequence"/>
</dbReference>
<keyword evidence="4" id="KW-0106">Calcium</keyword>
<protein>
    <submittedName>
        <fullName evidence="7">Sulfatase</fullName>
    </submittedName>
</protein>
<evidence type="ECO:0000256" key="1">
    <source>
        <dbReference type="ARBA" id="ARBA00008779"/>
    </source>
</evidence>
<evidence type="ECO:0000256" key="4">
    <source>
        <dbReference type="ARBA" id="ARBA00022837"/>
    </source>
</evidence>
<dbReference type="Pfam" id="PF00884">
    <property type="entry name" value="Sulfatase"/>
    <property type="match status" value="1"/>
</dbReference>
<name>A0A2D0NIT8_FLAN2</name>
<comment type="similarity">
    <text evidence="1">Belongs to the sulfatase family.</text>
</comment>
<evidence type="ECO:0000313" key="8">
    <source>
        <dbReference type="Proteomes" id="UP000223913"/>
    </source>
</evidence>
<dbReference type="GO" id="GO:0004065">
    <property type="term" value="F:arylsulfatase activity"/>
    <property type="evidence" value="ECO:0007669"/>
    <property type="project" value="TreeGrafter"/>
</dbReference>
<dbReference type="Gene3D" id="3.40.720.10">
    <property type="entry name" value="Alkaline Phosphatase, subunit A"/>
    <property type="match status" value="1"/>
</dbReference>
<evidence type="ECO:0000313" key="7">
    <source>
        <dbReference type="EMBL" id="PHN08109.1"/>
    </source>
</evidence>
<dbReference type="EMBL" id="PDUD01000002">
    <property type="protein sequence ID" value="PHN08109.1"/>
    <property type="molecule type" value="Genomic_DNA"/>
</dbReference>
<dbReference type="Gene3D" id="3.30.1120.10">
    <property type="match status" value="1"/>
</dbReference>
<dbReference type="GO" id="GO:0046872">
    <property type="term" value="F:metal ion binding"/>
    <property type="evidence" value="ECO:0007669"/>
    <property type="project" value="UniProtKB-KW"/>
</dbReference>
<feature type="domain" description="Sulfatase N-terminal" evidence="6">
    <location>
        <begin position="32"/>
        <end position="400"/>
    </location>
</feature>
<evidence type="ECO:0000256" key="3">
    <source>
        <dbReference type="ARBA" id="ARBA00022801"/>
    </source>
</evidence>
<feature type="signal peptide" evidence="5">
    <location>
        <begin position="1"/>
        <end position="21"/>
    </location>
</feature>
<dbReference type="PANTHER" id="PTHR42693:SF53">
    <property type="entry name" value="ENDO-4-O-SULFATASE"/>
    <property type="match status" value="1"/>
</dbReference>
<keyword evidence="3" id="KW-0378">Hydrolase</keyword>
<dbReference type="RefSeq" id="WP_099148312.1">
    <property type="nucleotide sequence ID" value="NZ_PDUD01000002.1"/>
</dbReference>
<organism evidence="7 8">
    <name type="scientific">Flavilitoribacter nigricans (strain ATCC 23147 / DSM 23189 / NBRC 102662 / NCIMB 1420 / SS-2)</name>
    <name type="common">Lewinella nigricans</name>
    <dbReference type="NCBI Taxonomy" id="1122177"/>
    <lineage>
        <taxon>Bacteria</taxon>
        <taxon>Pseudomonadati</taxon>
        <taxon>Bacteroidota</taxon>
        <taxon>Saprospiria</taxon>
        <taxon>Saprospirales</taxon>
        <taxon>Lewinellaceae</taxon>
        <taxon>Flavilitoribacter</taxon>
    </lineage>
</organism>
<keyword evidence="8" id="KW-1185">Reference proteome</keyword>
<keyword evidence="5" id="KW-0732">Signal</keyword>
<keyword evidence="2" id="KW-0479">Metal-binding</keyword>
<dbReference type="SUPFAM" id="SSF53649">
    <property type="entry name" value="Alkaline phosphatase-like"/>
    <property type="match status" value="1"/>
</dbReference>
<comment type="caution">
    <text evidence="7">The sequence shown here is derived from an EMBL/GenBank/DDBJ whole genome shotgun (WGS) entry which is preliminary data.</text>
</comment>
<sequence>MTKRFTYFLPLLLLFTGLSCTSEEQTEAADRPNIVYILADDLGYGDVAAYNPDSKLLTPNIDRLVSQGMRFTDAHSPSSVCTPTRYGILTGRYCWRSRLPQGVLRGYGRALLESGRSTVADLLQENGYTTGVVGKWHLGIDWVIQENYRDSINPQTASISAGGVVQEMNSDWLDFSEPPTDGPLDHGFDYSFVLPASLDMPPYCFLENDTLLSIPDGHTEGNDLDMGYYGAFWRAGRMSPDFKFEEVLPTFTEKAEGFIREQSGTADPFFLYFPLAAPHTPWVAKGEFVESSQAGDYGDFVQMVDATVGRIMAALESAGVADNTLLIFTSDNGPFWREDKIEEFDHRAAGDLRGMKSDIFEGGHRVPFVVRWPGRVQAGSQSTHTTTLTNLIATCADLLDTSLGTDTGEDSYSIWPVLMGEAEEAGPEQAVIHHSGSGHFAIRKGNWKLMEQLGSGGFTLPRTVEPEPGGPTGQLYNLAEDPLETTNLYLERPEVVAELLGELERIRQ</sequence>